<dbReference type="Proteomes" id="UP000195557">
    <property type="component" value="Unassembled WGS sequence"/>
</dbReference>
<gene>
    <name evidence="1" type="ORF">BE221DRAFT_203552</name>
</gene>
<evidence type="ECO:0000313" key="1">
    <source>
        <dbReference type="EMBL" id="OUS48409.1"/>
    </source>
</evidence>
<name>A0A1Y5IFT0_OSTTA</name>
<dbReference type="EMBL" id="KZ155774">
    <property type="protein sequence ID" value="OUS48409.1"/>
    <property type="molecule type" value="Genomic_DNA"/>
</dbReference>
<dbReference type="AlphaFoldDB" id="A0A1Y5IFT0"/>
<evidence type="ECO:0008006" key="2">
    <source>
        <dbReference type="Google" id="ProtNLM"/>
    </source>
</evidence>
<protein>
    <recommendedName>
        <fullName evidence="2">Zinc finger, CCHC-type</fullName>
    </recommendedName>
</protein>
<proteinExistence type="predicted"/>
<dbReference type="Pfam" id="PF13917">
    <property type="entry name" value="zf-CCHC_3"/>
    <property type="match status" value="1"/>
</dbReference>
<organism evidence="1">
    <name type="scientific">Ostreococcus tauri</name>
    <name type="common">Marine green alga</name>
    <dbReference type="NCBI Taxonomy" id="70448"/>
    <lineage>
        <taxon>Eukaryota</taxon>
        <taxon>Viridiplantae</taxon>
        <taxon>Chlorophyta</taxon>
        <taxon>Mamiellophyceae</taxon>
        <taxon>Mamiellales</taxon>
        <taxon>Bathycoccaceae</taxon>
        <taxon>Ostreococcus</taxon>
    </lineage>
</organism>
<accession>A0A1Y5IFT0</accession>
<sequence>MPFVLERAGTRRSEATRARARCQRCLRGGVWTYECGCDGRYVSRASASERMRDPRKRQKFADELFRNEVVPDGGAFEGGEVDDERLRRALDADGRKRGRGRRVELNLEFVFASKTSSIERASTSVRWVSVEAIRL</sequence>
<reference evidence="1" key="1">
    <citation type="submission" date="2017-04" db="EMBL/GenBank/DDBJ databases">
        <title>Population genomics of picophytoplankton unveils novel chromosome hypervariability.</title>
        <authorList>
            <consortium name="DOE Joint Genome Institute"/>
            <person name="Blanc-Mathieu R."/>
            <person name="Krasovec M."/>
            <person name="Hebrard M."/>
            <person name="Yau S."/>
            <person name="Desgranges E."/>
            <person name="Martin J."/>
            <person name="Schackwitz W."/>
            <person name="Kuo A."/>
            <person name="Salin G."/>
            <person name="Donnadieu C."/>
            <person name="Desdevises Y."/>
            <person name="Sanchez-Ferandin S."/>
            <person name="Moreau H."/>
            <person name="Rivals E."/>
            <person name="Grigoriev I.V."/>
            <person name="Grimsley N."/>
            <person name="Eyre-Walker A."/>
            <person name="Piganeau G."/>
        </authorList>
    </citation>
    <scope>NUCLEOTIDE SEQUENCE [LARGE SCALE GENOMIC DNA]</scope>
    <source>
        <strain evidence="1">RCC 1115</strain>
    </source>
</reference>